<name>A0A433T310_ELYCH</name>
<proteinExistence type="predicted"/>
<sequence>MKDDFFACDASGNLKTLRLEPDLKLALNVVSTASHATHLKTPASPEVLLSSLYDSFQIPRGSACKKSIFYLPVETEKETDSDKDRDGENNGDRDRDETKTETETEPETETTTQRKTETEMERKTETEKNMETKAEMETETETNRVRTSYLYCPEDSQEKISVDADAAEQCRVVFHLGLTREKGSQLMGWIGAIYTGVFLQAGGLLANTAAAGFPSPSLEFSRDLRKSFH</sequence>
<feature type="compositionally biased region" description="Basic and acidic residues" evidence="1">
    <location>
        <begin position="112"/>
        <end position="142"/>
    </location>
</feature>
<evidence type="ECO:0000313" key="2">
    <source>
        <dbReference type="EMBL" id="RUS75953.1"/>
    </source>
</evidence>
<reference evidence="2 3" key="1">
    <citation type="submission" date="2019-01" db="EMBL/GenBank/DDBJ databases">
        <title>A draft genome assembly of the solar-powered sea slug Elysia chlorotica.</title>
        <authorList>
            <person name="Cai H."/>
            <person name="Li Q."/>
            <person name="Fang X."/>
            <person name="Li J."/>
            <person name="Curtis N.E."/>
            <person name="Altenburger A."/>
            <person name="Shibata T."/>
            <person name="Feng M."/>
            <person name="Maeda T."/>
            <person name="Schwartz J.A."/>
            <person name="Shigenobu S."/>
            <person name="Lundholm N."/>
            <person name="Nishiyama T."/>
            <person name="Yang H."/>
            <person name="Hasebe M."/>
            <person name="Li S."/>
            <person name="Pierce S.K."/>
            <person name="Wang J."/>
        </authorList>
    </citation>
    <scope>NUCLEOTIDE SEQUENCE [LARGE SCALE GENOMIC DNA]</scope>
    <source>
        <strain evidence="2">EC2010</strain>
        <tissue evidence="2">Whole organism of an adult</tissue>
    </source>
</reference>
<feature type="region of interest" description="Disordered" evidence="1">
    <location>
        <begin position="75"/>
        <end position="142"/>
    </location>
</feature>
<keyword evidence="3" id="KW-1185">Reference proteome</keyword>
<protein>
    <submittedName>
        <fullName evidence="2">Uncharacterized protein</fullName>
    </submittedName>
</protein>
<accession>A0A433T310</accession>
<comment type="caution">
    <text evidence="2">The sequence shown here is derived from an EMBL/GenBank/DDBJ whole genome shotgun (WGS) entry which is preliminary data.</text>
</comment>
<dbReference type="AlphaFoldDB" id="A0A433T310"/>
<organism evidence="2 3">
    <name type="scientific">Elysia chlorotica</name>
    <name type="common">Eastern emerald elysia</name>
    <name type="synonym">Sea slug</name>
    <dbReference type="NCBI Taxonomy" id="188477"/>
    <lineage>
        <taxon>Eukaryota</taxon>
        <taxon>Metazoa</taxon>
        <taxon>Spiralia</taxon>
        <taxon>Lophotrochozoa</taxon>
        <taxon>Mollusca</taxon>
        <taxon>Gastropoda</taxon>
        <taxon>Heterobranchia</taxon>
        <taxon>Euthyneura</taxon>
        <taxon>Panpulmonata</taxon>
        <taxon>Sacoglossa</taxon>
        <taxon>Placobranchoidea</taxon>
        <taxon>Plakobranchidae</taxon>
        <taxon>Elysia</taxon>
    </lineage>
</organism>
<feature type="compositionally biased region" description="Basic and acidic residues" evidence="1">
    <location>
        <begin position="75"/>
        <end position="102"/>
    </location>
</feature>
<evidence type="ECO:0000313" key="3">
    <source>
        <dbReference type="Proteomes" id="UP000271974"/>
    </source>
</evidence>
<evidence type="ECO:0000256" key="1">
    <source>
        <dbReference type="SAM" id="MobiDB-lite"/>
    </source>
</evidence>
<dbReference type="EMBL" id="RQTK01000697">
    <property type="protein sequence ID" value="RUS75953.1"/>
    <property type="molecule type" value="Genomic_DNA"/>
</dbReference>
<dbReference type="Proteomes" id="UP000271974">
    <property type="component" value="Unassembled WGS sequence"/>
</dbReference>
<gene>
    <name evidence="2" type="ORF">EGW08_016280</name>
</gene>